<dbReference type="VEuPathDB" id="VectorBase:BGLB035800"/>
<feature type="transmembrane region" description="Helical" evidence="5">
    <location>
        <begin position="94"/>
        <end position="120"/>
    </location>
</feature>
<dbReference type="EnsemblMetazoa" id="BGLB035800-RA">
    <property type="protein sequence ID" value="BGLB035800-PA"/>
    <property type="gene ID" value="BGLB035800"/>
</dbReference>
<evidence type="ECO:0000256" key="1">
    <source>
        <dbReference type="ARBA" id="ARBA00004141"/>
    </source>
</evidence>
<dbReference type="KEGG" id="bgt:106060937"/>
<feature type="transmembrane region" description="Helical" evidence="5">
    <location>
        <begin position="21"/>
        <end position="42"/>
    </location>
</feature>
<evidence type="ECO:0000256" key="3">
    <source>
        <dbReference type="ARBA" id="ARBA00022989"/>
    </source>
</evidence>
<feature type="transmembrane region" description="Helical" evidence="5">
    <location>
        <begin position="241"/>
        <end position="263"/>
    </location>
</feature>
<evidence type="ECO:0000313" key="6">
    <source>
        <dbReference type="EnsemblMetazoa" id="BGLB035800-PA"/>
    </source>
</evidence>
<keyword evidence="4 5" id="KW-0472">Membrane</keyword>
<comment type="subcellular location">
    <subcellularLocation>
        <location evidence="1">Membrane</location>
        <topology evidence="1">Multi-pass membrane protein</topology>
    </subcellularLocation>
</comment>
<accession>A0A2C9LWH7</accession>
<evidence type="ECO:0008006" key="8">
    <source>
        <dbReference type="Google" id="ProtNLM"/>
    </source>
</evidence>
<keyword evidence="3 5" id="KW-1133">Transmembrane helix</keyword>
<dbReference type="InterPro" id="IPR008952">
    <property type="entry name" value="Tetraspanin_EC2_sf"/>
</dbReference>
<dbReference type="Gene3D" id="1.10.1450.10">
    <property type="entry name" value="Tetraspanin"/>
    <property type="match status" value="1"/>
</dbReference>
<dbReference type="VEuPathDB" id="VectorBase:BGLAX_037862"/>
<reference evidence="6" key="1">
    <citation type="submission" date="2020-05" db="UniProtKB">
        <authorList>
            <consortium name="EnsemblMetazoa"/>
        </authorList>
    </citation>
    <scope>IDENTIFICATION</scope>
    <source>
        <strain evidence="6">BB02</strain>
    </source>
</reference>
<name>A0A2C9LWH7_BIOGL</name>
<proteinExistence type="predicted"/>
<protein>
    <recommendedName>
        <fullName evidence="8">Tetraspanin</fullName>
    </recommendedName>
</protein>
<gene>
    <name evidence="6" type="primary">106060937</name>
</gene>
<dbReference type="OrthoDB" id="9836210at2759"/>
<feature type="transmembrane region" description="Helical" evidence="5">
    <location>
        <begin position="62"/>
        <end position="82"/>
    </location>
</feature>
<dbReference type="Proteomes" id="UP000076420">
    <property type="component" value="Unassembled WGS sequence"/>
</dbReference>
<dbReference type="STRING" id="6526.A0A2C9LWH7"/>
<dbReference type="InterPro" id="IPR018499">
    <property type="entry name" value="Tetraspanin/Peripherin"/>
</dbReference>
<evidence type="ECO:0000256" key="5">
    <source>
        <dbReference type="SAM" id="Phobius"/>
    </source>
</evidence>
<dbReference type="SUPFAM" id="SSF48652">
    <property type="entry name" value="Tetraspanin"/>
    <property type="match status" value="1"/>
</dbReference>
<dbReference type="GO" id="GO:0016020">
    <property type="term" value="C:membrane"/>
    <property type="evidence" value="ECO:0007669"/>
    <property type="project" value="UniProtKB-SubCell"/>
</dbReference>
<evidence type="ECO:0000256" key="4">
    <source>
        <dbReference type="ARBA" id="ARBA00023136"/>
    </source>
</evidence>
<keyword evidence="2 5" id="KW-0812">Transmembrane</keyword>
<sequence length="314" mass="35279">MCITITVGETGRRVMGLSTTVLNIVLVFLSLTLFIAAVGIRYKLDKRLELMNGYDSGALPFYMMLTGGLMFFCHLVAIKFCYDATNVDTRSDKHHLFVALIMVIMAMFLFIFINIIIILVHAGKIRSSLEEGIGGSMKAYKSDLARKVTMDNVQTEFECCGVQSYKDWFQIGWVNLMYINTESDDVKRYLKGGEFIKDDAPFSCCSRDSKRACVHHSVLDFKIHRNYEAVNLNNVGCVDAVMAYFKAVLIVPTALLLFVILILEAIDIVVMRMLQTSIFTADEINDPEAATEAYCIKGLGGGGDVRELFRRKKD</sequence>
<dbReference type="AlphaFoldDB" id="A0A2C9LWH7"/>
<organism evidence="6 7">
    <name type="scientific">Biomphalaria glabrata</name>
    <name type="common">Bloodfluke planorb</name>
    <name type="synonym">Freshwater snail</name>
    <dbReference type="NCBI Taxonomy" id="6526"/>
    <lineage>
        <taxon>Eukaryota</taxon>
        <taxon>Metazoa</taxon>
        <taxon>Spiralia</taxon>
        <taxon>Lophotrochozoa</taxon>
        <taxon>Mollusca</taxon>
        <taxon>Gastropoda</taxon>
        <taxon>Heterobranchia</taxon>
        <taxon>Euthyneura</taxon>
        <taxon>Panpulmonata</taxon>
        <taxon>Hygrophila</taxon>
        <taxon>Lymnaeoidea</taxon>
        <taxon>Planorbidae</taxon>
        <taxon>Biomphalaria</taxon>
    </lineage>
</organism>
<evidence type="ECO:0000313" key="7">
    <source>
        <dbReference type="Proteomes" id="UP000076420"/>
    </source>
</evidence>
<dbReference type="Pfam" id="PF00335">
    <property type="entry name" value="Tetraspanin"/>
    <property type="match status" value="1"/>
</dbReference>
<evidence type="ECO:0000256" key="2">
    <source>
        <dbReference type="ARBA" id="ARBA00022692"/>
    </source>
</evidence>